<accession>A0A6J5S5E0</accession>
<gene>
    <name evidence="1" type="ORF">UFOVP1382_209</name>
</gene>
<dbReference type="EMBL" id="LR797331">
    <property type="protein sequence ID" value="CAB4203598.1"/>
    <property type="molecule type" value="Genomic_DNA"/>
</dbReference>
<sequence>MATATTYEKALEVALLIEKIMVGVGARPSTLEMRYEVSSDKLTIRIATSDDDLHLFTTALMASIVTIARAASPCRVYVEFPYGASPSRSAPR</sequence>
<proteinExistence type="predicted"/>
<reference evidence="1" key="1">
    <citation type="submission" date="2020-05" db="EMBL/GenBank/DDBJ databases">
        <authorList>
            <person name="Chiriac C."/>
            <person name="Salcher M."/>
            <person name="Ghai R."/>
            <person name="Kavagutti S V."/>
        </authorList>
    </citation>
    <scope>NUCLEOTIDE SEQUENCE</scope>
</reference>
<name>A0A6J5S5E0_9CAUD</name>
<organism evidence="1">
    <name type="scientific">uncultured Caudovirales phage</name>
    <dbReference type="NCBI Taxonomy" id="2100421"/>
    <lineage>
        <taxon>Viruses</taxon>
        <taxon>Duplodnaviria</taxon>
        <taxon>Heunggongvirae</taxon>
        <taxon>Uroviricota</taxon>
        <taxon>Caudoviricetes</taxon>
        <taxon>Peduoviridae</taxon>
        <taxon>Maltschvirus</taxon>
        <taxon>Maltschvirus maltsch</taxon>
    </lineage>
</organism>
<protein>
    <submittedName>
        <fullName evidence="1">Uncharacterized protein</fullName>
    </submittedName>
</protein>
<evidence type="ECO:0000313" key="1">
    <source>
        <dbReference type="EMBL" id="CAB4203598.1"/>
    </source>
</evidence>